<feature type="non-terminal residue" evidence="1">
    <location>
        <position position="1"/>
    </location>
</feature>
<gene>
    <name evidence="1" type="ORF">E5Z02_27920</name>
</gene>
<dbReference type="EMBL" id="SRZK01000402">
    <property type="protein sequence ID" value="TGZ03039.1"/>
    <property type="molecule type" value="Genomic_DNA"/>
</dbReference>
<name>A0ABY2P7S4_9ACTN</name>
<dbReference type="Proteomes" id="UP000306274">
    <property type="component" value="Unassembled WGS sequence"/>
</dbReference>
<reference evidence="1 2" key="1">
    <citation type="submission" date="2019-04" db="EMBL/GenBank/DDBJ databases">
        <title>Streptomyces rhizosphaericola sp. nov., an actinobacterium isolated from the wheat rhizosphere.</title>
        <authorList>
            <person name="Vargas Hoyos H.A."/>
            <person name="Santos S.N."/>
            <person name="Genuario D.B."/>
            <person name="Melo I.S."/>
            <person name="Da Silva L.J."/>
            <person name="Da Silva F.S.P."/>
            <person name="Zucchi T.D."/>
        </authorList>
    </citation>
    <scope>NUCLEOTIDE SEQUENCE [LARGE SCALE GENOMIC DNA]</scope>
    <source>
        <strain evidence="1 2">1AS2c</strain>
    </source>
</reference>
<comment type="caution">
    <text evidence="1">The sequence shown here is derived from an EMBL/GenBank/DDBJ whole genome shotgun (WGS) entry which is preliminary data.</text>
</comment>
<sequence>GDGALRESATAAAALGPAAEPLVPALRAALNTPGADRNNPQMDADIAIAVALHRVTGDAAEAVPVLAGVLGDGHGLWRRWTFVRAAEAAAGLGPAGRPLVPVLTALLTDPEQVPSAVLALRAVAPDALDTDRSAGLLLDAAEAGAAPAEAVDGLVALGVDTLSYEHRARLTALGERDPRVVRFGLSGTIEAADERLRARIRTAVADRDRTAVAARIRTAVADRDRTAEVSRG</sequence>
<evidence type="ECO:0000313" key="1">
    <source>
        <dbReference type="EMBL" id="TGZ03039.1"/>
    </source>
</evidence>
<protein>
    <recommendedName>
        <fullName evidence="3">HEAT repeat domain-containing protein</fullName>
    </recommendedName>
</protein>
<evidence type="ECO:0008006" key="3">
    <source>
        <dbReference type="Google" id="ProtNLM"/>
    </source>
</evidence>
<evidence type="ECO:0000313" key="2">
    <source>
        <dbReference type="Proteomes" id="UP000306274"/>
    </source>
</evidence>
<organism evidence="1 2">
    <name type="scientific">Streptomyces rhizosphaericola</name>
    <dbReference type="NCBI Taxonomy" id="2564098"/>
    <lineage>
        <taxon>Bacteria</taxon>
        <taxon>Bacillati</taxon>
        <taxon>Actinomycetota</taxon>
        <taxon>Actinomycetes</taxon>
        <taxon>Kitasatosporales</taxon>
        <taxon>Streptomycetaceae</taxon>
        <taxon>Streptomyces</taxon>
    </lineage>
</organism>
<accession>A0ABY2P7S4</accession>
<proteinExistence type="predicted"/>
<keyword evidence="2" id="KW-1185">Reference proteome</keyword>